<name>A0A4R6XW78_9GAMM</name>
<protein>
    <recommendedName>
        <fullName evidence="1">Amine oxidase domain-containing protein</fullName>
    </recommendedName>
</protein>
<dbReference type="PANTHER" id="PTHR42923:SF17">
    <property type="entry name" value="AMINE OXIDASE DOMAIN-CONTAINING PROTEIN"/>
    <property type="match status" value="1"/>
</dbReference>
<comment type="caution">
    <text evidence="2">The sequence shown here is derived from an EMBL/GenBank/DDBJ whole genome shotgun (WGS) entry which is preliminary data.</text>
</comment>
<dbReference type="OrthoDB" id="20837at2"/>
<proteinExistence type="predicted"/>
<dbReference type="EMBL" id="SNZB01000002">
    <property type="protein sequence ID" value="TDR22690.1"/>
    <property type="molecule type" value="Genomic_DNA"/>
</dbReference>
<dbReference type="Gene3D" id="3.50.50.60">
    <property type="entry name" value="FAD/NAD(P)-binding domain"/>
    <property type="match status" value="1"/>
</dbReference>
<dbReference type="Proteomes" id="UP000295724">
    <property type="component" value="Unassembled WGS sequence"/>
</dbReference>
<reference evidence="2 3" key="1">
    <citation type="submission" date="2019-03" db="EMBL/GenBank/DDBJ databases">
        <title>Genomic Encyclopedia of Type Strains, Phase IV (KMG-IV): sequencing the most valuable type-strain genomes for metagenomic binning, comparative biology and taxonomic classification.</title>
        <authorList>
            <person name="Goeker M."/>
        </authorList>
    </citation>
    <scope>NUCLEOTIDE SEQUENCE [LARGE SCALE GENOMIC DNA]</scope>
    <source>
        <strain evidence="2 3">DSM 25488</strain>
    </source>
</reference>
<dbReference type="InterPro" id="IPR036188">
    <property type="entry name" value="FAD/NAD-bd_sf"/>
</dbReference>
<dbReference type="SUPFAM" id="SSF51905">
    <property type="entry name" value="FAD/NAD(P)-binding domain"/>
    <property type="match status" value="1"/>
</dbReference>
<dbReference type="InterPro" id="IPR050464">
    <property type="entry name" value="Zeta_carotene_desat/Oxidored"/>
</dbReference>
<dbReference type="AlphaFoldDB" id="A0A4R6XW78"/>
<dbReference type="PANTHER" id="PTHR42923">
    <property type="entry name" value="PROTOPORPHYRINOGEN OXIDASE"/>
    <property type="match status" value="1"/>
</dbReference>
<accession>A0A4R6XW78</accession>
<organism evidence="2 3">
    <name type="scientific">Marinicella litoralis</name>
    <dbReference type="NCBI Taxonomy" id="644220"/>
    <lineage>
        <taxon>Bacteria</taxon>
        <taxon>Pseudomonadati</taxon>
        <taxon>Pseudomonadota</taxon>
        <taxon>Gammaproteobacteria</taxon>
        <taxon>Lysobacterales</taxon>
        <taxon>Marinicellaceae</taxon>
        <taxon>Marinicella</taxon>
    </lineage>
</organism>
<feature type="domain" description="Amine oxidase" evidence="1">
    <location>
        <begin position="10"/>
        <end position="261"/>
    </location>
</feature>
<evidence type="ECO:0000259" key="1">
    <source>
        <dbReference type="Pfam" id="PF01593"/>
    </source>
</evidence>
<dbReference type="InterPro" id="IPR002937">
    <property type="entry name" value="Amino_oxidase"/>
</dbReference>
<evidence type="ECO:0000313" key="2">
    <source>
        <dbReference type="EMBL" id="TDR22690.1"/>
    </source>
</evidence>
<keyword evidence="3" id="KW-1185">Reference proteome</keyword>
<dbReference type="Gene3D" id="3.30.70.1990">
    <property type="match status" value="1"/>
</dbReference>
<evidence type="ECO:0000313" key="3">
    <source>
        <dbReference type="Proteomes" id="UP000295724"/>
    </source>
</evidence>
<dbReference type="Pfam" id="PF01593">
    <property type="entry name" value="Amino_oxidase"/>
    <property type="match status" value="1"/>
</dbReference>
<gene>
    <name evidence="2" type="ORF">C8D91_1183</name>
</gene>
<dbReference type="FunFam" id="1.10.405.20:FF:000001">
    <property type="entry name" value="Amine oxidase"/>
    <property type="match status" value="1"/>
</dbReference>
<dbReference type="RefSeq" id="WP_099019311.1">
    <property type="nucleotide sequence ID" value="NZ_NIHB01000002.1"/>
</dbReference>
<dbReference type="GO" id="GO:0016491">
    <property type="term" value="F:oxidoreductase activity"/>
    <property type="evidence" value="ECO:0007669"/>
    <property type="project" value="InterPro"/>
</dbReference>
<dbReference type="Gene3D" id="1.10.405.20">
    <property type="match status" value="1"/>
</dbReference>
<sequence length="412" mass="46962">MRVAIIGGGISGLMVADQLNGLVDYTLYEKADYLGGHANTQTVRVEGHVFNVDTGFIVYNEDVYQHFGDMLKRYDVSSIKSDMSFAVSNRVTGLEYNATSLRRLFCQKANLFNPQFYRMIWDIKRFYKQAPEILQSQSDVGLYAYLTENNYSDYFIEEHIIPMASALWSGDFASVKDYPLVFMLQFMRNHHMLSLHNRPQWRTIKNGSQAYVKAITAHMTGEVKLNSAVLNVKRQSSGVVVETDQRSTLFDCVVFATHTDVTLGMLDDVAENERSALSGIPYVENHMDLHTDANLLPKNKKAWASWSVNRHPQNKPVCTVNYYMNLLQSLPCESPVIVSLNQHEYINNSKILMSKKYHHPVYTRDTLLAQQKIKQLQGVNQSFYCGAYMGWGFHEDGARSGVEVANLIKKML</sequence>